<evidence type="ECO:0000313" key="6">
    <source>
        <dbReference type="EMBL" id="ABD68531.1"/>
    </source>
</evidence>
<keyword evidence="4" id="KW-1133">Transmembrane helix</keyword>
<name>Q220M2_ALBFT</name>
<proteinExistence type="predicted"/>
<gene>
    <name evidence="6" type="ordered locus">Rfer_0781</name>
</gene>
<dbReference type="STRING" id="338969.Rfer_0781"/>
<accession>Q220M2</accession>
<dbReference type="InterPro" id="IPR050482">
    <property type="entry name" value="Sensor_HK_TwoCompSys"/>
</dbReference>
<dbReference type="GO" id="GO:0046983">
    <property type="term" value="F:protein dimerization activity"/>
    <property type="evidence" value="ECO:0007669"/>
    <property type="project" value="InterPro"/>
</dbReference>
<evidence type="ECO:0000256" key="3">
    <source>
        <dbReference type="ARBA" id="ARBA00023012"/>
    </source>
</evidence>
<dbReference type="InterPro" id="IPR036890">
    <property type="entry name" value="HATPase_C_sf"/>
</dbReference>
<dbReference type="SUPFAM" id="SSF55874">
    <property type="entry name" value="ATPase domain of HSP90 chaperone/DNA topoisomerase II/histidine kinase"/>
    <property type="match status" value="1"/>
</dbReference>
<organism evidence="6 7">
    <name type="scientific">Albidiferax ferrireducens (strain ATCC BAA-621 / DSM 15236 / T118)</name>
    <name type="common">Rhodoferax ferrireducens</name>
    <dbReference type="NCBI Taxonomy" id="338969"/>
    <lineage>
        <taxon>Bacteria</taxon>
        <taxon>Pseudomonadati</taxon>
        <taxon>Pseudomonadota</taxon>
        <taxon>Betaproteobacteria</taxon>
        <taxon>Burkholderiales</taxon>
        <taxon>Comamonadaceae</taxon>
        <taxon>Rhodoferax</taxon>
    </lineage>
</organism>
<keyword evidence="3" id="KW-0902">Two-component regulatory system</keyword>
<dbReference type="HOGENOM" id="CLU_490629_0_0_4"/>
<dbReference type="GO" id="GO:0000155">
    <property type="term" value="F:phosphorelay sensor kinase activity"/>
    <property type="evidence" value="ECO:0007669"/>
    <property type="project" value="InterPro"/>
</dbReference>
<evidence type="ECO:0000256" key="4">
    <source>
        <dbReference type="SAM" id="Phobius"/>
    </source>
</evidence>
<keyword evidence="4" id="KW-0812">Transmembrane</keyword>
<feature type="transmembrane region" description="Helical" evidence="4">
    <location>
        <begin position="90"/>
        <end position="111"/>
    </location>
</feature>
<dbReference type="RefSeq" id="WP_011463104.1">
    <property type="nucleotide sequence ID" value="NC_007908.1"/>
</dbReference>
<dbReference type="Pfam" id="PF07730">
    <property type="entry name" value="HisKA_3"/>
    <property type="match status" value="1"/>
</dbReference>
<dbReference type="Gene3D" id="3.30.565.10">
    <property type="entry name" value="Histidine kinase-like ATPase, C-terminal domain"/>
    <property type="match status" value="1"/>
</dbReference>
<dbReference type="PANTHER" id="PTHR24421">
    <property type="entry name" value="NITRATE/NITRITE SENSOR PROTEIN NARX-RELATED"/>
    <property type="match status" value="1"/>
</dbReference>
<keyword evidence="4" id="KW-0472">Membrane</keyword>
<evidence type="ECO:0000256" key="2">
    <source>
        <dbReference type="ARBA" id="ARBA00022777"/>
    </source>
</evidence>
<dbReference type="Gene3D" id="1.20.5.1930">
    <property type="match status" value="1"/>
</dbReference>
<feature type="domain" description="Signal transduction histidine kinase subgroup 3 dimerisation and phosphoacceptor" evidence="5">
    <location>
        <begin position="365"/>
        <end position="429"/>
    </location>
</feature>
<dbReference type="Proteomes" id="UP000008332">
    <property type="component" value="Chromosome"/>
</dbReference>
<keyword evidence="1" id="KW-0808">Transferase</keyword>
<evidence type="ECO:0000256" key="1">
    <source>
        <dbReference type="ARBA" id="ARBA00022679"/>
    </source>
</evidence>
<feature type="transmembrane region" description="Helical" evidence="4">
    <location>
        <begin position="27"/>
        <end position="45"/>
    </location>
</feature>
<reference evidence="7" key="1">
    <citation type="submission" date="2006-02" db="EMBL/GenBank/DDBJ databases">
        <title>Complete sequence of chromosome of Rhodoferax ferrireducens DSM 15236.</title>
        <authorList>
            <person name="Copeland A."/>
            <person name="Lucas S."/>
            <person name="Lapidus A."/>
            <person name="Barry K."/>
            <person name="Detter J.C."/>
            <person name="Glavina del Rio T."/>
            <person name="Hammon N."/>
            <person name="Israni S."/>
            <person name="Pitluck S."/>
            <person name="Brettin T."/>
            <person name="Bruce D."/>
            <person name="Han C."/>
            <person name="Tapia R."/>
            <person name="Gilna P."/>
            <person name="Kiss H."/>
            <person name="Schmutz J."/>
            <person name="Larimer F."/>
            <person name="Land M."/>
            <person name="Kyrpides N."/>
            <person name="Ivanova N."/>
            <person name="Richardson P."/>
        </authorList>
    </citation>
    <scope>NUCLEOTIDE SEQUENCE [LARGE SCALE GENOMIC DNA]</scope>
    <source>
        <strain evidence="7">ATCC BAA-621 / DSM 15236 / T118</strain>
    </source>
</reference>
<feature type="transmembrane region" description="Helical" evidence="4">
    <location>
        <begin position="52"/>
        <end position="70"/>
    </location>
</feature>
<dbReference type="KEGG" id="rfr:Rfer_0781"/>
<feature type="transmembrane region" description="Helical" evidence="4">
    <location>
        <begin position="118"/>
        <end position="140"/>
    </location>
</feature>
<feature type="transmembrane region" description="Helical" evidence="4">
    <location>
        <begin position="152"/>
        <end position="173"/>
    </location>
</feature>
<dbReference type="OrthoDB" id="8681735at2"/>
<dbReference type="EMBL" id="CP000267">
    <property type="protein sequence ID" value="ABD68531.1"/>
    <property type="molecule type" value="Genomic_DNA"/>
</dbReference>
<keyword evidence="2 6" id="KW-0418">Kinase</keyword>
<protein>
    <submittedName>
        <fullName evidence="6">Putative signal transduction histidine kinase</fullName>
    </submittedName>
</protein>
<dbReference type="GO" id="GO:0016020">
    <property type="term" value="C:membrane"/>
    <property type="evidence" value="ECO:0007669"/>
    <property type="project" value="InterPro"/>
</dbReference>
<dbReference type="AlphaFoldDB" id="Q220M2"/>
<keyword evidence="7" id="KW-1185">Reference proteome</keyword>
<dbReference type="eggNOG" id="COG4585">
    <property type="taxonomic scope" value="Bacteria"/>
</dbReference>
<evidence type="ECO:0000313" key="7">
    <source>
        <dbReference type="Proteomes" id="UP000008332"/>
    </source>
</evidence>
<dbReference type="InterPro" id="IPR011712">
    <property type="entry name" value="Sig_transdc_His_kin_sub3_dim/P"/>
</dbReference>
<sequence length="558" mass="60848">MNPSPSTQKFTTGPTSGTGLSVEIRRFSAGMRVITALLCTVLFFSTENNIDARVLAVLLVYGLWSAWLLWVEASGRGLRSALWSYWIDVAWSLMLMKLWSAGALLMLITLVQPVVLASIGYGITQGLLLSALATSGLIAYNGSDLMSGPSLGWHRHIQIMIMLALAPSAALIARPMGIRFRWSTLLSQLEAQLDPRHGLNPICAELVERLRGATQANVVALVLPSSQGAPAMIASREDGSFRANAEVHARLEALLAQMPACTVSYVRRPWWDPRPSTRLHADLPLPAGLSTPLAELALTLDVRCLHALSLTRYAHQHGHIVVGYSSQRGAVYDVSALADVVPELLRVVEQAALVDQLQEESAGHERARIGRDLHDSAIQPYLGLKYAVESVALRIPRDNPARAEIDSLAELVNGEVAALRELISGLRTGNDQGDNALVPAVRRQVRRFSVLFGIDIVLECPDKLPTTRVMASSLFHLVNEVLNNIRKHTAARHIWITLSLQASMIKLVVRDDAGSLRGHPADDFRPASLSERVAELNGTLHIGRPDGLNTELVIQIPL</sequence>
<evidence type="ECO:0000259" key="5">
    <source>
        <dbReference type="Pfam" id="PF07730"/>
    </source>
</evidence>
<dbReference type="CDD" id="cd16917">
    <property type="entry name" value="HATPase_UhpB-NarQ-NarX-like"/>
    <property type="match status" value="1"/>
</dbReference>